<feature type="domain" description="Blue (type 1) copper" evidence="6">
    <location>
        <begin position="527"/>
        <end position="637"/>
    </location>
</feature>
<evidence type="ECO:0000256" key="5">
    <source>
        <dbReference type="SAM" id="SignalP"/>
    </source>
</evidence>
<feature type="chain" id="PRO_5017564683" evidence="5">
    <location>
        <begin position="23"/>
        <end position="637"/>
    </location>
</feature>
<accession>A0A3D9KXY3</accession>
<proteinExistence type="predicted"/>
<keyword evidence="8" id="KW-1185">Reference proteome</keyword>
<name>A0A3D9KXY3_MARFU</name>
<gene>
    <name evidence="7" type="ORF">C7460_12732</name>
</gene>
<dbReference type="RefSeq" id="WP_115870049.1">
    <property type="nucleotide sequence ID" value="NZ_QREG01000027.1"/>
</dbReference>
<evidence type="ECO:0000313" key="8">
    <source>
        <dbReference type="Proteomes" id="UP000256779"/>
    </source>
</evidence>
<dbReference type="SUPFAM" id="SSF101898">
    <property type="entry name" value="NHL repeat"/>
    <property type="match status" value="1"/>
</dbReference>
<protein>
    <submittedName>
        <fullName evidence="7">Azurin</fullName>
    </submittedName>
</protein>
<dbReference type="CDD" id="cd04233">
    <property type="entry name" value="Auracyanin"/>
    <property type="match status" value="1"/>
</dbReference>
<dbReference type="EMBL" id="QREG01000027">
    <property type="protein sequence ID" value="RED93008.1"/>
    <property type="molecule type" value="Genomic_DNA"/>
</dbReference>
<keyword evidence="3" id="KW-0249">Electron transport</keyword>
<evidence type="ECO:0000313" key="7">
    <source>
        <dbReference type="EMBL" id="RED93008.1"/>
    </source>
</evidence>
<dbReference type="InterPro" id="IPR000923">
    <property type="entry name" value="BlueCu_1"/>
</dbReference>
<keyword evidence="1" id="KW-0813">Transport</keyword>
<dbReference type="InterPro" id="IPR028871">
    <property type="entry name" value="BlueCu_1_BS"/>
</dbReference>
<keyword evidence="2" id="KW-0479">Metal-binding</keyword>
<dbReference type="PANTHER" id="PTHR33546:SF1">
    <property type="entry name" value="LARGE, MULTIFUNCTIONAL SECRETED PROTEIN"/>
    <property type="match status" value="1"/>
</dbReference>
<evidence type="ECO:0000256" key="3">
    <source>
        <dbReference type="ARBA" id="ARBA00022982"/>
    </source>
</evidence>
<dbReference type="OrthoDB" id="9814063at2"/>
<dbReference type="Proteomes" id="UP000256779">
    <property type="component" value="Unassembled WGS sequence"/>
</dbReference>
<dbReference type="SUPFAM" id="SSF49503">
    <property type="entry name" value="Cupredoxins"/>
    <property type="match status" value="1"/>
</dbReference>
<organism evidence="7 8">
    <name type="scientific">Marinoscillum furvescens DSM 4134</name>
    <dbReference type="NCBI Taxonomy" id="1122208"/>
    <lineage>
        <taxon>Bacteria</taxon>
        <taxon>Pseudomonadati</taxon>
        <taxon>Bacteroidota</taxon>
        <taxon>Cytophagia</taxon>
        <taxon>Cytophagales</taxon>
        <taxon>Reichenbachiellaceae</taxon>
        <taxon>Marinoscillum</taxon>
    </lineage>
</organism>
<dbReference type="AlphaFoldDB" id="A0A3D9KXY3"/>
<keyword evidence="5" id="KW-0732">Signal</keyword>
<evidence type="ECO:0000256" key="4">
    <source>
        <dbReference type="ARBA" id="ARBA00023008"/>
    </source>
</evidence>
<dbReference type="InterPro" id="IPR008972">
    <property type="entry name" value="Cupredoxin"/>
</dbReference>
<reference evidence="7 8" key="1">
    <citation type="submission" date="2018-07" db="EMBL/GenBank/DDBJ databases">
        <title>Genomic Encyclopedia of Type Strains, Phase IV (KMG-IV): sequencing the most valuable type-strain genomes for metagenomic binning, comparative biology and taxonomic classification.</title>
        <authorList>
            <person name="Goeker M."/>
        </authorList>
    </citation>
    <scope>NUCLEOTIDE SEQUENCE [LARGE SCALE GENOMIC DNA]</scope>
    <source>
        <strain evidence="7 8">DSM 4134</strain>
    </source>
</reference>
<comment type="caution">
    <text evidence="7">The sequence shown here is derived from an EMBL/GenBank/DDBJ whole genome shotgun (WGS) entry which is preliminary data.</text>
</comment>
<dbReference type="GO" id="GO:0005507">
    <property type="term" value="F:copper ion binding"/>
    <property type="evidence" value="ECO:0007669"/>
    <property type="project" value="InterPro"/>
</dbReference>
<dbReference type="InterPro" id="IPR011042">
    <property type="entry name" value="6-blade_b-propeller_TolB-like"/>
</dbReference>
<dbReference type="Gene3D" id="2.120.10.30">
    <property type="entry name" value="TolB, C-terminal domain"/>
    <property type="match status" value="1"/>
</dbReference>
<dbReference type="PROSITE" id="PS00196">
    <property type="entry name" value="COPPER_BLUE"/>
    <property type="match status" value="1"/>
</dbReference>
<dbReference type="Pfam" id="PF00127">
    <property type="entry name" value="Copper-bind"/>
    <property type="match status" value="1"/>
</dbReference>
<dbReference type="GO" id="GO:0009055">
    <property type="term" value="F:electron transfer activity"/>
    <property type="evidence" value="ECO:0007669"/>
    <property type="project" value="InterPro"/>
</dbReference>
<evidence type="ECO:0000256" key="1">
    <source>
        <dbReference type="ARBA" id="ARBA00022448"/>
    </source>
</evidence>
<dbReference type="Gene3D" id="2.60.40.420">
    <property type="entry name" value="Cupredoxins - blue copper proteins"/>
    <property type="match status" value="1"/>
</dbReference>
<sequence length="637" mass="71079">MKVSFFLIGVLLSMVSVGQSMSDFYKIETLHIPEEIALEVGGVAFNDQGQIGVCTRRGEVWLVSNPQSPKPDYKLIGHGLHEALGLNYRNGIWYVTQRSEITKLIDLDGDQVADRYEQLAGWPLSGNYHEYSYGPEFLPNGDMIVTLNVAWHGGGRSFVKWRGWMLRITPQGEIFPFAAGFRSPAGFGVNDQGDIFYAENQGDWVGSGRVTHVERGDFVGHTASLKWTDDPKSPLRLKPENIQPNSELTLYQYAKLVPEIKPPSVWFPHGLMGVSTSDIKQIPDGFGPYTGQMLVGDQGHSKIMRMVQEKVNGVYQGACFPFVNGFASGILRFRFDQHNDLYVGQTARGWWAIGGELFALQRLKWTGKTPFDIKGIYAKPDGFEIEFTKPIDAQQAADASSYQIADFTYKYHQTYGSPVIEHEKRSINQVIVSEDARKVRVYIDKLRRGFIYEVKTPGITAANGEKLVNDFGFYTLNEIPKGSKAVFASRKSESTTGTKRASKRKTVLPEGWDANELVNLEISTIPGLKFNKNLLTVKRGAKVRLTFVNPDDMLHNFVLVKPGTADDVVQQALNLGLNGQEMNYVPTSDAVLTHTNLLQPESSETIYFEAPGQPGNYTFVCTFPGHGPVMRGTFKVE</sequence>
<feature type="signal peptide" evidence="5">
    <location>
        <begin position="1"/>
        <end position="22"/>
    </location>
</feature>
<keyword evidence="4" id="KW-0186">Copper</keyword>
<evidence type="ECO:0000259" key="6">
    <source>
        <dbReference type="Pfam" id="PF00127"/>
    </source>
</evidence>
<dbReference type="PANTHER" id="PTHR33546">
    <property type="entry name" value="LARGE, MULTIFUNCTIONAL SECRETED PROTEIN-RELATED"/>
    <property type="match status" value="1"/>
</dbReference>
<evidence type="ECO:0000256" key="2">
    <source>
        <dbReference type="ARBA" id="ARBA00022723"/>
    </source>
</evidence>